<dbReference type="Pfam" id="PF13490">
    <property type="entry name" value="zf-HC2"/>
    <property type="match status" value="1"/>
</dbReference>
<feature type="transmembrane region" description="Helical" evidence="3">
    <location>
        <begin position="174"/>
        <end position="198"/>
    </location>
</feature>
<keyword evidence="2" id="KW-0804">Transcription</keyword>
<dbReference type="InterPro" id="IPR041916">
    <property type="entry name" value="Anti_sigma_zinc_sf"/>
</dbReference>
<organism evidence="5 6">
    <name type="scientific">Amycolatopsis sulphurea</name>
    <dbReference type="NCBI Taxonomy" id="76022"/>
    <lineage>
        <taxon>Bacteria</taxon>
        <taxon>Bacillati</taxon>
        <taxon>Actinomycetota</taxon>
        <taxon>Actinomycetes</taxon>
        <taxon>Pseudonocardiales</taxon>
        <taxon>Pseudonocardiaceae</taxon>
        <taxon>Amycolatopsis</taxon>
    </lineage>
</organism>
<dbReference type="InterPro" id="IPR027383">
    <property type="entry name" value="Znf_put"/>
</dbReference>
<feature type="transmembrane region" description="Helical" evidence="3">
    <location>
        <begin position="101"/>
        <end position="118"/>
    </location>
</feature>
<keyword evidence="3" id="KW-1133">Transmembrane helix</keyword>
<keyword evidence="3" id="KW-0812">Transmembrane</keyword>
<evidence type="ECO:0000256" key="1">
    <source>
        <dbReference type="ARBA" id="ARBA00023015"/>
    </source>
</evidence>
<evidence type="ECO:0000313" key="6">
    <source>
        <dbReference type="Proteomes" id="UP000243542"/>
    </source>
</evidence>
<comment type="caution">
    <text evidence="5">The sequence shown here is derived from an EMBL/GenBank/DDBJ whole genome shotgun (WGS) entry which is preliminary data.</text>
</comment>
<accession>A0A2A9FED3</accession>
<dbReference type="AlphaFoldDB" id="A0A2A9FED3"/>
<dbReference type="EMBL" id="PDJK01000002">
    <property type="protein sequence ID" value="PFG49293.1"/>
    <property type="molecule type" value="Genomic_DNA"/>
</dbReference>
<feature type="transmembrane region" description="Helical" evidence="3">
    <location>
        <begin position="210"/>
        <end position="236"/>
    </location>
</feature>
<keyword evidence="1" id="KW-0805">Transcription regulation</keyword>
<gene>
    <name evidence="5" type="ORF">ATK36_4438</name>
</gene>
<keyword evidence="3" id="KW-0472">Membrane</keyword>
<reference evidence="5 6" key="1">
    <citation type="submission" date="2017-10" db="EMBL/GenBank/DDBJ databases">
        <title>Sequencing the genomes of 1000 actinobacteria strains.</title>
        <authorList>
            <person name="Klenk H.-P."/>
        </authorList>
    </citation>
    <scope>NUCLEOTIDE SEQUENCE [LARGE SCALE GENOMIC DNA]</scope>
    <source>
        <strain evidence="5 6">DSM 46092</strain>
    </source>
</reference>
<evidence type="ECO:0000259" key="4">
    <source>
        <dbReference type="Pfam" id="PF13490"/>
    </source>
</evidence>
<evidence type="ECO:0000256" key="2">
    <source>
        <dbReference type="ARBA" id="ARBA00023163"/>
    </source>
</evidence>
<sequence length="277" mass="29219">MNEIAIPPLREGGPAVNHVPDRMLAEYLAGGALPGDQEWAMEAHLETCAQCRARLSGAPTMAESGLLDAVWAGLEPRLAGQPAPRCHRVRAWLHRWATPAMVPWLAMVAVVLAITVILDRMGDGSRSLLQLFAPVLPVFGVAAAWSRGLDPAYELTAGSPRAGLELVLRRSAAVLLPLVAILLPAGWFTGANLGLVLLPALGFSTGTLALGSLIGVGWAASILSGVWLGALVVPAMSMDDSVALEPAALPYWIALVVLTAGFVVFRKDTFMRLAATR</sequence>
<dbReference type="Proteomes" id="UP000243542">
    <property type="component" value="Unassembled WGS sequence"/>
</dbReference>
<feature type="transmembrane region" description="Helical" evidence="3">
    <location>
        <begin position="248"/>
        <end position="265"/>
    </location>
</feature>
<proteinExistence type="predicted"/>
<dbReference type="Gene3D" id="1.10.10.1320">
    <property type="entry name" value="Anti-sigma factor, zinc-finger domain"/>
    <property type="match status" value="1"/>
</dbReference>
<feature type="domain" description="Putative zinc-finger" evidence="4">
    <location>
        <begin position="22"/>
        <end position="52"/>
    </location>
</feature>
<evidence type="ECO:0000256" key="3">
    <source>
        <dbReference type="SAM" id="Phobius"/>
    </source>
</evidence>
<protein>
    <submittedName>
        <fullName evidence="5">Putative zinc finger protein</fullName>
    </submittedName>
</protein>
<keyword evidence="6" id="KW-1185">Reference proteome</keyword>
<evidence type="ECO:0000313" key="5">
    <source>
        <dbReference type="EMBL" id="PFG49293.1"/>
    </source>
</evidence>
<feature type="transmembrane region" description="Helical" evidence="3">
    <location>
        <begin position="127"/>
        <end position="145"/>
    </location>
</feature>
<name>A0A2A9FED3_9PSEU</name>